<name>A0ABV8DSX9_9NOCA</name>
<dbReference type="EMBL" id="JBHSAX010000013">
    <property type="protein sequence ID" value="MFC3962969.1"/>
    <property type="molecule type" value="Genomic_DNA"/>
</dbReference>
<dbReference type="Proteomes" id="UP001595696">
    <property type="component" value="Unassembled WGS sequence"/>
</dbReference>
<gene>
    <name evidence="1" type="ORF">ACFO0B_13320</name>
</gene>
<evidence type="ECO:0000313" key="2">
    <source>
        <dbReference type="Proteomes" id="UP001595696"/>
    </source>
</evidence>
<dbReference type="RefSeq" id="WP_378612711.1">
    <property type="nucleotide sequence ID" value="NZ_JBHSAX010000013.1"/>
</dbReference>
<sequence>MKRIAPHPDSDYRRLQRLLDGGRPHAVRTWAAGYLAAVLTGNRPAHAVRHPLGFVCFPVFREAGHGVCLHVWTEGVCSSSTTSAIHAHSWDLVSTVLYGEVGNEVMEIDAGGVAPTHRLYEIHSGRDGDQVRGTNRMVSYRRRSREFFRRGDVYDLPHGVFHVSEVGGEAATVALGRDRHGRPDLSLAPPHVHDHRVHRTVCTPEETRRVAGLVLARLRDDAPSDRRPDE</sequence>
<reference evidence="2" key="1">
    <citation type="journal article" date="2019" name="Int. J. Syst. Evol. Microbiol.">
        <title>The Global Catalogue of Microorganisms (GCM) 10K type strain sequencing project: providing services to taxonomists for standard genome sequencing and annotation.</title>
        <authorList>
            <consortium name="The Broad Institute Genomics Platform"/>
            <consortium name="The Broad Institute Genome Sequencing Center for Infectious Disease"/>
            <person name="Wu L."/>
            <person name="Ma J."/>
        </authorList>
    </citation>
    <scope>NUCLEOTIDE SEQUENCE [LARGE SCALE GENOMIC DNA]</scope>
    <source>
        <strain evidence="2">CGMCC 4.7330</strain>
    </source>
</reference>
<protein>
    <recommendedName>
        <fullName evidence="3">Cysteine dioxygenase type I</fullName>
    </recommendedName>
</protein>
<comment type="caution">
    <text evidence="1">The sequence shown here is derived from an EMBL/GenBank/DDBJ whole genome shotgun (WGS) entry which is preliminary data.</text>
</comment>
<proteinExistence type="predicted"/>
<evidence type="ECO:0008006" key="3">
    <source>
        <dbReference type="Google" id="ProtNLM"/>
    </source>
</evidence>
<accession>A0ABV8DSX9</accession>
<keyword evidence="2" id="KW-1185">Reference proteome</keyword>
<organism evidence="1 2">
    <name type="scientific">Nocardia jiangsuensis</name>
    <dbReference type="NCBI Taxonomy" id="1691563"/>
    <lineage>
        <taxon>Bacteria</taxon>
        <taxon>Bacillati</taxon>
        <taxon>Actinomycetota</taxon>
        <taxon>Actinomycetes</taxon>
        <taxon>Mycobacteriales</taxon>
        <taxon>Nocardiaceae</taxon>
        <taxon>Nocardia</taxon>
    </lineage>
</organism>
<evidence type="ECO:0000313" key="1">
    <source>
        <dbReference type="EMBL" id="MFC3962969.1"/>
    </source>
</evidence>